<gene>
    <name evidence="2" type="ORF">GCM10023149_45770</name>
</gene>
<keyword evidence="3" id="KW-1185">Reference proteome</keyword>
<reference evidence="3" key="1">
    <citation type="journal article" date="2019" name="Int. J. Syst. Evol. Microbiol.">
        <title>The Global Catalogue of Microorganisms (GCM) 10K type strain sequencing project: providing services to taxonomists for standard genome sequencing and annotation.</title>
        <authorList>
            <consortium name="The Broad Institute Genomics Platform"/>
            <consortium name="The Broad Institute Genome Sequencing Center for Infectious Disease"/>
            <person name="Wu L."/>
            <person name="Ma J."/>
        </authorList>
    </citation>
    <scope>NUCLEOTIDE SEQUENCE [LARGE SCALE GENOMIC DNA]</scope>
    <source>
        <strain evidence="3">JCM 17705</strain>
    </source>
</reference>
<comment type="caution">
    <text evidence="2">The sequence shown here is derived from an EMBL/GenBank/DDBJ whole genome shotgun (WGS) entry which is preliminary data.</text>
</comment>
<sequence length="372" mass="41791">MEPEASAVINNSLNCKGCGAILNFAPGTHSLKCNYCGVSNEIESAPDSREIITLDYEAFIAQSENCRQDAGLKTVKCNSCGSSTVLAANVTADKCPFCTSPLVLDLSAEKQYVRPHYVLPFFVTKDAAIQYFQKWMKGLWFAPNDLVKKVSGNMMPSLQGVYIPHWAFDADTNTRYEGQRGEHYYVTETYTENVNGRSETRTRQVRHTRWYSASGTVQCDFRDLVVPASKSLPTKTLNKLGPWAFNMLLKFDERYISGFRAETYQLAPEAGFDQAVIMMQPEIESAIRNDIGGDEQRIDDTDSDYFNKGIKYLMLPVWVSSYTYSGKVYQFTINASTGEVIGERPLSWIKITLTVLLVIILLIIGFMVFGNK</sequence>
<evidence type="ECO:0000313" key="3">
    <source>
        <dbReference type="Proteomes" id="UP001500582"/>
    </source>
</evidence>
<accession>A0ABP8HAL9</accession>
<keyword evidence="1" id="KW-0812">Transmembrane</keyword>
<dbReference type="PANTHER" id="PTHR37826">
    <property type="entry name" value="FLOTILLIN BAND_7_5 DOMAIN PROTEIN"/>
    <property type="match status" value="1"/>
</dbReference>
<dbReference type="NCBIfam" id="TIGR01053">
    <property type="entry name" value="LSD1"/>
    <property type="match status" value="1"/>
</dbReference>
<evidence type="ECO:0000313" key="2">
    <source>
        <dbReference type="EMBL" id="GAA4336708.1"/>
    </source>
</evidence>
<dbReference type="RefSeq" id="WP_345213520.1">
    <property type="nucleotide sequence ID" value="NZ_BAABFT010000017.1"/>
</dbReference>
<organism evidence="2 3">
    <name type="scientific">Mucilaginibacter gynuensis</name>
    <dbReference type="NCBI Taxonomy" id="1302236"/>
    <lineage>
        <taxon>Bacteria</taxon>
        <taxon>Pseudomonadati</taxon>
        <taxon>Bacteroidota</taxon>
        <taxon>Sphingobacteriia</taxon>
        <taxon>Sphingobacteriales</taxon>
        <taxon>Sphingobacteriaceae</taxon>
        <taxon>Mucilaginibacter</taxon>
    </lineage>
</organism>
<evidence type="ECO:0000256" key="1">
    <source>
        <dbReference type="SAM" id="Phobius"/>
    </source>
</evidence>
<evidence type="ECO:0008006" key="4">
    <source>
        <dbReference type="Google" id="ProtNLM"/>
    </source>
</evidence>
<name>A0ABP8HAL9_9SPHI</name>
<dbReference type="PANTHER" id="PTHR37826:SF3">
    <property type="entry name" value="J DOMAIN-CONTAINING PROTEIN"/>
    <property type="match status" value="1"/>
</dbReference>
<keyword evidence="1" id="KW-1133">Transmembrane helix</keyword>
<feature type="transmembrane region" description="Helical" evidence="1">
    <location>
        <begin position="348"/>
        <end position="369"/>
    </location>
</feature>
<dbReference type="EMBL" id="BAABFT010000017">
    <property type="protein sequence ID" value="GAA4336708.1"/>
    <property type="molecule type" value="Genomic_DNA"/>
</dbReference>
<keyword evidence="1" id="KW-0472">Membrane</keyword>
<dbReference type="Proteomes" id="UP001500582">
    <property type="component" value="Unassembled WGS sequence"/>
</dbReference>
<protein>
    <recommendedName>
        <fullName evidence="4">Zinc finger domain-containing protein, LSD1 subclass</fullName>
    </recommendedName>
</protein>
<proteinExistence type="predicted"/>